<comment type="caution">
    <text evidence="1">The sequence shown here is derived from an EMBL/GenBank/DDBJ whole genome shotgun (WGS) entry which is preliminary data.</text>
</comment>
<evidence type="ECO:0000313" key="1">
    <source>
        <dbReference type="EMBL" id="REG07176.1"/>
    </source>
</evidence>
<dbReference type="EMBL" id="QUMS01000003">
    <property type="protein sequence ID" value="REG07176.1"/>
    <property type="molecule type" value="Genomic_DNA"/>
</dbReference>
<proteinExistence type="predicted"/>
<gene>
    <name evidence="1" type="ORF">DFR64_2380</name>
</gene>
<evidence type="ECO:0000313" key="2">
    <source>
        <dbReference type="Proteomes" id="UP000256388"/>
    </source>
</evidence>
<accession>A0A347ZVZ9</accession>
<reference evidence="1 2" key="1">
    <citation type="submission" date="2018-08" db="EMBL/GenBank/DDBJ databases">
        <title>Genomic Encyclopedia of Type Strains, Phase IV (KMG-IV): sequencing the most valuable type-strain genomes for metagenomic binning, comparative biology and taxonomic classification.</title>
        <authorList>
            <person name="Goeker M."/>
        </authorList>
    </citation>
    <scope>NUCLEOTIDE SEQUENCE [LARGE SCALE GENOMIC DNA]</scope>
    <source>
        <strain evidence="1 2">DSM 23923</strain>
    </source>
</reference>
<dbReference type="Proteomes" id="UP000256388">
    <property type="component" value="Unassembled WGS sequence"/>
</dbReference>
<organism evidence="1 2">
    <name type="scientific">Pelolinea submarina</name>
    <dbReference type="NCBI Taxonomy" id="913107"/>
    <lineage>
        <taxon>Bacteria</taxon>
        <taxon>Bacillati</taxon>
        <taxon>Chloroflexota</taxon>
        <taxon>Anaerolineae</taxon>
        <taxon>Anaerolineales</taxon>
        <taxon>Anaerolineaceae</taxon>
        <taxon>Pelolinea</taxon>
    </lineage>
</organism>
<protein>
    <submittedName>
        <fullName evidence="1">Uncharacterized protein</fullName>
    </submittedName>
</protein>
<name>A0A347ZVZ9_9CHLR</name>
<keyword evidence="2" id="KW-1185">Reference proteome</keyword>
<dbReference type="AlphaFoldDB" id="A0A347ZVZ9"/>
<sequence>MQIYDAIEVVGRQKREGEIMLPYNPEYFKHDHGNFGIGIHMFIMDRLINNLPFSFKARLIPNRFYISHEGKMKYICGFPNGEIILTWRFKTVFFIAPLF</sequence>